<dbReference type="Gene3D" id="2.170.130.10">
    <property type="entry name" value="TonB-dependent receptor, plug domain"/>
    <property type="match status" value="1"/>
</dbReference>
<evidence type="ECO:0000256" key="9">
    <source>
        <dbReference type="ARBA" id="ARBA00023237"/>
    </source>
</evidence>
<dbReference type="AlphaFoldDB" id="A0A2V3UTN0"/>
<keyword evidence="7 11" id="KW-0798">TonB box</keyword>
<comment type="caution">
    <text evidence="15">The sequence shown here is derived from an EMBL/GenBank/DDBJ whole genome shotgun (WGS) entry which is preliminary data.</text>
</comment>
<evidence type="ECO:0000256" key="12">
    <source>
        <dbReference type="SAM" id="SignalP"/>
    </source>
</evidence>
<dbReference type="Gene3D" id="2.40.170.20">
    <property type="entry name" value="TonB-dependent receptor, beta-barrel domain"/>
    <property type="match status" value="1"/>
</dbReference>
<evidence type="ECO:0000256" key="6">
    <source>
        <dbReference type="ARBA" id="ARBA00023065"/>
    </source>
</evidence>
<evidence type="ECO:0000313" key="15">
    <source>
        <dbReference type="EMBL" id="PXW71260.1"/>
    </source>
</evidence>
<dbReference type="PROSITE" id="PS52016">
    <property type="entry name" value="TONB_DEPENDENT_REC_3"/>
    <property type="match status" value="1"/>
</dbReference>
<evidence type="ECO:0000256" key="2">
    <source>
        <dbReference type="ARBA" id="ARBA00022448"/>
    </source>
</evidence>
<evidence type="ECO:0000256" key="10">
    <source>
        <dbReference type="PROSITE-ProRule" id="PRU01360"/>
    </source>
</evidence>
<feature type="chain" id="PRO_5015891923" evidence="12">
    <location>
        <begin position="48"/>
        <end position="654"/>
    </location>
</feature>
<protein>
    <submittedName>
        <fullName evidence="15">Vitamin B12 transporter</fullName>
    </submittedName>
</protein>
<keyword evidence="2 10" id="KW-0813">Transport</keyword>
<dbReference type="InterPro" id="IPR037066">
    <property type="entry name" value="Plug_dom_sf"/>
</dbReference>
<keyword evidence="5 12" id="KW-0732">Signal</keyword>
<evidence type="ECO:0000256" key="5">
    <source>
        <dbReference type="ARBA" id="ARBA00022729"/>
    </source>
</evidence>
<dbReference type="Pfam" id="PF00593">
    <property type="entry name" value="TonB_dep_Rec_b-barrel"/>
    <property type="match status" value="1"/>
</dbReference>
<dbReference type="SUPFAM" id="SSF56935">
    <property type="entry name" value="Porins"/>
    <property type="match status" value="1"/>
</dbReference>
<evidence type="ECO:0000256" key="7">
    <source>
        <dbReference type="ARBA" id="ARBA00023077"/>
    </source>
</evidence>
<dbReference type="Pfam" id="PF07715">
    <property type="entry name" value="Plug"/>
    <property type="match status" value="1"/>
</dbReference>
<sequence length="654" mass="70921">MFLGGLDVVHLPSRFGSGKGRGKTVSRILRSIAISALALAAATPLHAQITSDDDLDNIVVSASRIIQKRYETGQSITVVEKEELDRRQNQVLSDVLQTLPGVSVARNGGPGGTTSVFIRGGDSSQTLVLVDGVRINDPSSPSGAFDFSSILTGNVGSVELLRGPNSVIWGSQAIGGVINITTIEPKEHFRANVRGEYGYRDTGQLVANVSGMSGIVSGGVGASWFRSDGISAWDERSGATETDGFENLTLNGKLQVQFSDAIMLDLRGFYTDGETEFDNPPADTLPVTDNRQFVGYVGVNVFLFDGRLNNRIAYTRTDVRRITTDPTPGSFNPARARGTIDRFEYQGTAEIADPLTLVFGVEHEQSEASTFFPSFNTEPDVSDVHMTSYYGQAIVRPLRGLTVTGGVRVDDQQVFGSKTSLGGNIAYTPNGGGTVFRATYAEGFRAPALSEQLAAFGNPNLRPETARSYDAGVEHSLIEGKLRAQATWFRRNTEDLIVFSSATFSLENIAAARAEGVELGLWIQPARNFTVQAQYSLVDTENRSRELDFFGRSNFGNRLARRAKDSASVLVDWTSPWGPALGATFLMQGDTFDDVANTIRLDGHVRVDLRASWSLSDTLEVYGRVENLFDEAYQTAFNYGVPGRAGYAGIRLKM</sequence>
<dbReference type="GO" id="GO:0006811">
    <property type="term" value="P:monoatomic ion transport"/>
    <property type="evidence" value="ECO:0007669"/>
    <property type="project" value="UniProtKB-KW"/>
</dbReference>
<dbReference type="GO" id="GO:0015889">
    <property type="term" value="P:cobalamin transport"/>
    <property type="evidence" value="ECO:0007669"/>
    <property type="project" value="TreeGrafter"/>
</dbReference>
<evidence type="ECO:0000256" key="11">
    <source>
        <dbReference type="RuleBase" id="RU003357"/>
    </source>
</evidence>
<dbReference type="Proteomes" id="UP000248014">
    <property type="component" value="Unassembled WGS sequence"/>
</dbReference>
<accession>A0A2V3UTN0</accession>
<keyword evidence="9 10" id="KW-0998">Cell outer membrane</keyword>
<dbReference type="PANTHER" id="PTHR30069:SF53">
    <property type="entry name" value="COLICIN I RECEPTOR-RELATED"/>
    <property type="match status" value="1"/>
</dbReference>
<organism evidence="15 16">
    <name type="scientific">Blastomonas natatoria</name>
    <dbReference type="NCBI Taxonomy" id="34015"/>
    <lineage>
        <taxon>Bacteria</taxon>
        <taxon>Pseudomonadati</taxon>
        <taxon>Pseudomonadota</taxon>
        <taxon>Alphaproteobacteria</taxon>
        <taxon>Sphingomonadales</taxon>
        <taxon>Sphingomonadaceae</taxon>
        <taxon>Blastomonas</taxon>
    </lineage>
</organism>
<dbReference type="CDD" id="cd01347">
    <property type="entry name" value="ligand_gated_channel"/>
    <property type="match status" value="1"/>
</dbReference>
<name>A0A2V3UTN0_9SPHN</name>
<feature type="domain" description="TonB-dependent receptor plug" evidence="14">
    <location>
        <begin position="70"/>
        <end position="177"/>
    </location>
</feature>
<evidence type="ECO:0000256" key="3">
    <source>
        <dbReference type="ARBA" id="ARBA00022452"/>
    </source>
</evidence>
<reference evidence="15 16" key="1">
    <citation type="submission" date="2018-05" db="EMBL/GenBank/DDBJ databases">
        <title>Genomic Encyclopedia of Type Strains, Phase IV (KMG-IV): sequencing the most valuable type-strain genomes for metagenomic binning, comparative biology and taxonomic classification.</title>
        <authorList>
            <person name="Goeker M."/>
        </authorList>
    </citation>
    <scope>NUCLEOTIDE SEQUENCE [LARGE SCALE GENOMIC DNA]</scope>
    <source>
        <strain evidence="15 16">DSM 3183</strain>
    </source>
</reference>
<feature type="domain" description="TonB-dependent receptor-like beta-barrel" evidence="13">
    <location>
        <begin position="242"/>
        <end position="628"/>
    </location>
</feature>
<dbReference type="InterPro" id="IPR036942">
    <property type="entry name" value="Beta-barrel_TonB_sf"/>
</dbReference>
<keyword evidence="6" id="KW-0406">Ion transport</keyword>
<dbReference type="GO" id="GO:0009279">
    <property type="term" value="C:cell outer membrane"/>
    <property type="evidence" value="ECO:0007669"/>
    <property type="project" value="UniProtKB-SubCell"/>
</dbReference>
<dbReference type="PANTHER" id="PTHR30069">
    <property type="entry name" value="TONB-DEPENDENT OUTER MEMBRANE RECEPTOR"/>
    <property type="match status" value="1"/>
</dbReference>
<comment type="subcellular location">
    <subcellularLocation>
        <location evidence="1 10">Cell outer membrane</location>
        <topology evidence="1 10">Multi-pass membrane protein</topology>
    </subcellularLocation>
</comment>
<comment type="similarity">
    <text evidence="10 11">Belongs to the TonB-dependent receptor family.</text>
</comment>
<proteinExistence type="inferred from homology"/>
<feature type="signal peptide" evidence="12">
    <location>
        <begin position="1"/>
        <end position="47"/>
    </location>
</feature>
<dbReference type="InterPro" id="IPR039426">
    <property type="entry name" value="TonB-dep_rcpt-like"/>
</dbReference>
<dbReference type="InterPro" id="IPR000531">
    <property type="entry name" value="Beta-barrel_TonB"/>
</dbReference>
<keyword evidence="4 10" id="KW-0812">Transmembrane</keyword>
<evidence type="ECO:0000313" key="16">
    <source>
        <dbReference type="Proteomes" id="UP000248014"/>
    </source>
</evidence>
<keyword evidence="16" id="KW-1185">Reference proteome</keyword>
<evidence type="ECO:0000256" key="8">
    <source>
        <dbReference type="ARBA" id="ARBA00023136"/>
    </source>
</evidence>
<evidence type="ECO:0000256" key="4">
    <source>
        <dbReference type="ARBA" id="ARBA00022692"/>
    </source>
</evidence>
<dbReference type="InterPro" id="IPR012910">
    <property type="entry name" value="Plug_dom"/>
</dbReference>
<keyword evidence="8 10" id="KW-0472">Membrane</keyword>
<gene>
    <name evidence="15" type="ORF">C7451_1136</name>
</gene>
<evidence type="ECO:0000259" key="13">
    <source>
        <dbReference type="Pfam" id="PF00593"/>
    </source>
</evidence>
<evidence type="ECO:0000256" key="1">
    <source>
        <dbReference type="ARBA" id="ARBA00004571"/>
    </source>
</evidence>
<dbReference type="EMBL" id="QJJM01000013">
    <property type="protein sequence ID" value="PXW71260.1"/>
    <property type="molecule type" value="Genomic_DNA"/>
</dbReference>
<keyword evidence="3 10" id="KW-1134">Transmembrane beta strand</keyword>
<evidence type="ECO:0000259" key="14">
    <source>
        <dbReference type="Pfam" id="PF07715"/>
    </source>
</evidence>